<feature type="region of interest" description="Disordered" evidence="9">
    <location>
        <begin position="44"/>
        <end position="77"/>
    </location>
</feature>
<keyword evidence="7 8" id="KW-0472">Membrane</keyword>
<sequence length="671" mass="74797">MSLSSCIRRSLASRSLQSFARPSSISIIRPAALAYRPFSLSTKLAHEQQEKSEQDAPEVSEAVTQPSASSEDTTTTSTEVEAVPWYLQVDAPTPQQQHPFAERQKLPDLPESPPALLQPILEHVSVELGLDHLSLIDLRELDPPPALGANLLMIIGTARSEKHLHVSADRLCRWLRTEHHLTPYADGLLGRNELKLKLRRKAKRSRLLSAVGAKETASQDLDDGIRTGWVCVNVGRVEGGALQKPVEEMENIVGFGSQSSGSRIVVQMMTDEKRGQIDLETLWSGILKRSIKSKADKDQEVDDAEKRVRSGMLLEESTERPGAYRYRPHAADYPSGQQARAYHSSATSSNQQGAQISTTPQINPQSDRFLQSAVVLNHMVDHLRIMSSNDASQALGSSSSDQESTPFLQAFYSAMPRYPETTHWHAHISLRCHAVHIGHHGYSSTCLIQDLESMHMACLVPDEKSYLAVLEAIMLPCLDKDTAAQVHIDGTTLRRAFAVLDRMFEDGYNPISNSVCQILYQATSTKPIMTEQSQLTVDDKSVPTYPQQSTLHQLTTALSVYALRTVAWSEFWDTWRSFPCRMSPRSSDMYVTMFEKVAERNSQKDAMDALRQCVPEMLREQPVVRLGGQVAAAILRCLHVAEPRAEKLAREGNRGEWAMLWLRCAKALEVA</sequence>
<keyword evidence="11" id="KW-1185">Reference proteome</keyword>
<dbReference type="PANTHER" id="PTHR28087">
    <property type="entry name" value="ATPASE SYNTHESIS PROTEIN 25, MITOCHONDRIAL"/>
    <property type="match status" value="1"/>
</dbReference>
<dbReference type="InterPro" id="IPR043519">
    <property type="entry name" value="NT_sf"/>
</dbReference>
<comment type="subcellular location">
    <subcellularLocation>
        <location evidence="2 8">Mitochondrion inner membrane</location>
        <topology evidence="2 8">Peripheral membrane protein</topology>
        <orientation evidence="2 8">Matrix side</orientation>
    </subcellularLocation>
</comment>
<name>A0ABR0T7F6_AURPU</name>
<evidence type="ECO:0000256" key="4">
    <source>
        <dbReference type="ARBA" id="ARBA00022792"/>
    </source>
</evidence>
<organism evidence="10 11">
    <name type="scientific">Aureobasidium pullulans</name>
    <name type="common">Black yeast</name>
    <name type="synonym">Pullularia pullulans</name>
    <dbReference type="NCBI Taxonomy" id="5580"/>
    <lineage>
        <taxon>Eukaryota</taxon>
        <taxon>Fungi</taxon>
        <taxon>Dikarya</taxon>
        <taxon>Ascomycota</taxon>
        <taxon>Pezizomycotina</taxon>
        <taxon>Dothideomycetes</taxon>
        <taxon>Dothideomycetidae</taxon>
        <taxon>Dothideales</taxon>
        <taxon>Saccotheciaceae</taxon>
        <taxon>Aureobasidium</taxon>
    </lineage>
</organism>
<dbReference type="Gene3D" id="3.30.460.10">
    <property type="entry name" value="Beta Polymerase, domain 2"/>
    <property type="match status" value="1"/>
</dbReference>
<keyword evidence="6 8" id="KW-0496">Mitochondrion</keyword>
<dbReference type="Proteomes" id="UP001341245">
    <property type="component" value="Unassembled WGS sequence"/>
</dbReference>
<evidence type="ECO:0000256" key="8">
    <source>
        <dbReference type="RuleBase" id="RU367062"/>
    </source>
</evidence>
<feature type="compositionally biased region" description="Basic and acidic residues" evidence="9">
    <location>
        <begin position="294"/>
        <end position="308"/>
    </location>
</feature>
<evidence type="ECO:0000256" key="1">
    <source>
        <dbReference type="ARBA" id="ARBA00003470"/>
    </source>
</evidence>
<reference evidence="10 11" key="1">
    <citation type="submission" date="2023-11" db="EMBL/GenBank/DDBJ databases">
        <title>Draft genome sequence and annotation of the polyextremotolerant black yeast-like fungus Aureobasidium pullulans NRRL 62042.</title>
        <authorList>
            <person name="Dielentheis-Frenken M.R.E."/>
            <person name="Wibberg D."/>
            <person name="Blank L.M."/>
            <person name="Tiso T."/>
        </authorList>
    </citation>
    <scope>NUCLEOTIDE SEQUENCE [LARGE SCALE GENOMIC DNA]</scope>
    <source>
        <strain evidence="10 11">NRRL 62042</strain>
    </source>
</reference>
<comment type="caution">
    <text evidence="10">The sequence shown here is derived from an EMBL/GenBank/DDBJ whole genome shotgun (WGS) entry which is preliminary data.</text>
</comment>
<evidence type="ECO:0000256" key="3">
    <source>
        <dbReference type="ARBA" id="ARBA00010787"/>
    </source>
</evidence>
<evidence type="ECO:0000313" key="11">
    <source>
        <dbReference type="Proteomes" id="UP001341245"/>
    </source>
</evidence>
<dbReference type="PANTHER" id="PTHR28087:SF1">
    <property type="entry name" value="ATPASE SYNTHESIS PROTEIN 25, MITOCHONDRIAL"/>
    <property type="match status" value="1"/>
</dbReference>
<evidence type="ECO:0000256" key="5">
    <source>
        <dbReference type="ARBA" id="ARBA00022946"/>
    </source>
</evidence>
<evidence type="ECO:0000256" key="6">
    <source>
        <dbReference type="ARBA" id="ARBA00023128"/>
    </source>
</evidence>
<feature type="compositionally biased region" description="Polar residues" evidence="9">
    <location>
        <begin position="344"/>
        <end position="363"/>
    </location>
</feature>
<comment type="function">
    <text evidence="8">Mitochondrial mRNA stabilization factor.</text>
</comment>
<evidence type="ECO:0000256" key="2">
    <source>
        <dbReference type="ARBA" id="ARBA00004443"/>
    </source>
</evidence>
<keyword evidence="5 8" id="KW-0809">Transit peptide</keyword>
<gene>
    <name evidence="10" type="ORF">QM012_003621</name>
</gene>
<feature type="compositionally biased region" description="Low complexity" evidence="9">
    <location>
        <begin position="67"/>
        <end position="77"/>
    </location>
</feature>
<dbReference type="InterPro" id="IPR040152">
    <property type="entry name" value="Atp25"/>
</dbReference>
<dbReference type="EMBL" id="JASGXD010000017">
    <property type="protein sequence ID" value="KAK6000375.1"/>
    <property type="molecule type" value="Genomic_DNA"/>
</dbReference>
<protein>
    <recommendedName>
        <fullName evidence="8">ATPase synthesis protein 25</fullName>
    </recommendedName>
</protein>
<keyword evidence="4 8" id="KW-0999">Mitochondrion inner membrane</keyword>
<comment type="similarity">
    <text evidence="3 8">Belongs to the ATP25 family.</text>
</comment>
<feature type="region of interest" description="Disordered" evidence="9">
    <location>
        <begin position="294"/>
        <end position="363"/>
    </location>
</feature>
<proteinExistence type="inferred from homology"/>
<comment type="function">
    <text evidence="1">Probable mitochondrial mRNA stabilization factor.</text>
</comment>
<evidence type="ECO:0000256" key="9">
    <source>
        <dbReference type="SAM" id="MobiDB-lite"/>
    </source>
</evidence>
<evidence type="ECO:0000256" key="7">
    <source>
        <dbReference type="ARBA" id="ARBA00023136"/>
    </source>
</evidence>
<evidence type="ECO:0000313" key="10">
    <source>
        <dbReference type="EMBL" id="KAK6000375.1"/>
    </source>
</evidence>
<accession>A0ABR0T7F6</accession>
<feature type="compositionally biased region" description="Basic and acidic residues" evidence="9">
    <location>
        <begin position="44"/>
        <end position="54"/>
    </location>
</feature>